<protein>
    <submittedName>
        <fullName evidence="6">TetR family transcriptional regulator</fullName>
    </submittedName>
</protein>
<reference evidence="6 7" key="1">
    <citation type="submission" date="2019-03" db="EMBL/GenBank/DDBJ databases">
        <title>Genomic Encyclopedia of Type Strains, Phase IV (KMG-IV): sequencing the most valuable type-strain genomes for metagenomic binning, comparative biology and taxonomic classification.</title>
        <authorList>
            <person name="Goeker M."/>
        </authorList>
    </citation>
    <scope>NUCLEOTIDE SEQUENCE [LARGE SCALE GENOMIC DNA]</scope>
    <source>
        <strain evidence="6 7">DSM 45934</strain>
    </source>
</reference>
<dbReference type="AlphaFoldDB" id="A0A4V2S6F1"/>
<dbReference type="InterPro" id="IPR036271">
    <property type="entry name" value="Tet_transcr_reg_TetR-rel_C_sf"/>
</dbReference>
<dbReference type="Proteomes" id="UP000295680">
    <property type="component" value="Unassembled WGS sequence"/>
</dbReference>
<evidence type="ECO:0000256" key="4">
    <source>
        <dbReference type="PROSITE-ProRule" id="PRU00335"/>
    </source>
</evidence>
<keyword evidence="1" id="KW-0805">Transcription regulation</keyword>
<keyword evidence="7" id="KW-1185">Reference proteome</keyword>
<dbReference type="InterPro" id="IPR004111">
    <property type="entry name" value="Repressor_TetR_C"/>
</dbReference>
<sequence>MSRSTELLWGSRIRAKPGPRPALSLEQITTAAVAIADAEGLARLSMGAVAQRLGSGTASLYRYVPGKAELVDVMVDTVVGDPPPLDDIPGGWRPKLDRWARGSLAVFTRHPWALQVVTQRRVVGPRELAWFETALRVLAKTKLTQRDMVDVITTVNGYVRGAAPLVTGGGTAEGPFDADALRPFVTDYPAVAAALDAGALDPSAEQTFTVGLNLVLDGVDRLLRRRISVA</sequence>
<gene>
    <name evidence="6" type="ORF">EV192_107233</name>
</gene>
<dbReference type="Gene3D" id="1.10.10.60">
    <property type="entry name" value="Homeodomain-like"/>
    <property type="match status" value="1"/>
</dbReference>
<dbReference type="Pfam" id="PF02909">
    <property type="entry name" value="TetR_C_1"/>
    <property type="match status" value="1"/>
</dbReference>
<dbReference type="Gene3D" id="1.10.357.10">
    <property type="entry name" value="Tetracycline Repressor, domain 2"/>
    <property type="match status" value="1"/>
</dbReference>
<dbReference type="PANTHER" id="PTHR30055">
    <property type="entry name" value="HTH-TYPE TRANSCRIPTIONAL REGULATOR RUTR"/>
    <property type="match status" value="1"/>
</dbReference>
<dbReference type="PROSITE" id="PS50977">
    <property type="entry name" value="HTH_TETR_2"/>
    <property type="match status" value="1"/>
</dbReference>
<dbReference type="InterPro" id="IPR023772">
    <property type="entry name" value="DNA-bd_HTH_TetR-type_CS"/>
</dbReference>
<evidence type="ECO:0000259" key="5">
    <source>
        <dbReference type="PROSITE" id="PS50977"/>
    </source>
</evidence>
<organism evidence="6 7">
    <name type="scientific">Actinocrispum wychmicini</name>
    <dbReference type="NCBI Taxonomy" id="1213861"/>
    <lineage>
        <taxon>Bacteria</taxon>
        <taxon>Bacillati</taxon>
        <taxon>Actinomycetota</taxon>
        <taxon>Actinomycetes</taxon>
        <taxon>Pseudonocardiales</taxon>
        <taxon>Pseudonocardiaceae</taxon>
        <taxon>Actinocrispum</taxon>
    </lineage>
</organism>
<keyword evidence="2 4" id="KW-0238">DNA-binding</keyword>
<dbReference type="EMBL" id="SLWS01000007">
    <property type="protein sequence ID" value="TCO55810.1"/>
    <property type="molecule type" value="Genomic_DNA"/>
</dbReference>
<dbReference type="InterPro" id="IPR001647">
    <property type="entry name" value="HTH_TetR"/>
</dbReference>
<dbReference type="PROSITE" id="PS01081">
    <property type="entry name" value="HTH_TETR_1"/>
    <property type="match status" value="1"/>
</dbReference>
<dbReference type="PANTHER" id="PTHR30055:SF151">
    <property type="entry name" value="TRANSCRIPTIONAL REGULATORY PROTEIN"/>
    <property type="match status" value="1"/>
</dbReference>
<dbReference type="SUPFAM" id="SSF46689">
    <property type="entry name" value="Homeodomain-like"/>
    <property type="match status" value="1"/>
</dbReference>
<feature type="domain" description="HTH tetR-type" evidence="5">
    <location>
        <begin position="22"/>
        <end position="82"/>
    </location>
</feature>
<evidence type="ECO:0000256" key="2">
    <source>
        <dbReference type="ARBA" id="ARBA00023125"/>
    </source>
</evidence>
<dbReference type="GO" id="GO:0045892">
    <property type="term" value="P:negative regulation of DNA-templated transcription"/>
    <property type="evidence" value="ECO:0007669"/>
    <property type="project" value="InterPro"/>
</dbReference>
<accession>A0A4V2S6F1</accession>
<evidence type="ECO:0000313" key="6">
    <source>
        <dbReference type="EMBL" id="TCO55810.1"/>
    </source>
</evidence>
<dbReference type="InterPro" id="IPR009057">
    <property type="entry name" value="Homeodomain-like_sf"/>
</dbReference>
<proteinExistence type="predicted"/>
<keyword evidence="3" id="KW-0804">Transcription</keyword>
<dbReference type="InterPro" id="IPR050109">
    <property type="entry name" value="HTH-type_TetR-like_transc_reg"/>
</dbReference>
<feature type="DNA-binding region" description="H-T-H motif" evidence="4">
    <location>
        <begin position="45"/>
        <end position="64"/>
    </location>
</feature>
<dbReference type="GO" id="GO:0003700">
    <property type="term" value="F:DNA-binding transcription factor activity"/>
    <property type="evidence" value="ECO:0007669"/>
    <property type="project" value="TreeGrafter"/>
</dbReference>
<dbReference type="SUPFAM" id="SSF48498">
    <property type="entry name" value="Tetracyclin repressor-like, C-terminal domain"/>
    <property type="match status" value="1"/>
</dbReference>
<dbReference type="Pfam" id="PF00440">
    <property type="entry name" value="TetR_N"/>
    <property type="match status" value="1"/>
</dbReference>
<dbReference type="GO" id="GO:0000976">
    <property type="term" value="F:transcription cis-regulatory region binding"/>
    <property type="evidence" value="ECO:0007669"/>
    <property type="project" value="TreeGrafter"/>
</dbReference>
<dbReference type="RefSeq" id="WP_165960710.1">
    <property type="nucleotide sequence ID" value="NZ_SLWS01000007.1"/>
</dbReference>
<name>A0A4V2S6F1_9PSEU</name>
<evidence type="ECO:0000256" key="3">
    <source>
        <dbReference type="ARBA" id="ARBA00023163"/>
    </source>
</evidence>
<evidence type="ECO:0000256" key="1">
    <source>
        <dbReference type="ARBA" id="ARBA00023015"/>
    </source>
</evidence>
<evidence type="ECO:0000313" key="7">
    <source>
        <dbReference type="Proteomes" id="UP000295680"/>
    </source>
</evidence>
<comment type="caution">
    <text evidence="6">The sequence shown here is derived from an EMBL/GenBank/DDBJ whole genome shotgun (WGS) entry which is preliminary data.</text>
</comment>